<dbReference type="RefSeq" id="XP_022816793.1">
    <property type="nucleotide sequence ID" value="XM_022961025.1"/>
</dbReference>
<dbReference type="Proteomes" id="UP000301870">
    <property type="component" value="Chromosome 1"/>
</dbReference>
<dbReference type="OrthoDB" id="7449659at2759"/>
<protein>
    <submittedName>
        <fullName evidence="2">Uncharacterized protein LOC111349781</fullName>
    </submittedName>
</protein>
<evidence type="ECO:0000313" key="2">
    <source>
        <dbReference type="RefSeq" id="XP_022816793.1"/>
    </source>
</evidence>
<accession>A0A9J7IJC8</accession>
<sequence>MGLVELQYGIETPHRIGLQLQKNQPYSLLIYIYFYCQSSDNPEEATAPLLPYLVEHILKLPKSFKPPAYIIKALWLVFAMSTISNGSLESLGERVYLEKATDRLISMLYPDPSIYYTHNPALLLWAFTSQRISHCVRLHVLSQWFKSEDSLPADLTTQPIVWELLLNILIQCNDKTIVGNCMEALHVCLEDGDDDSRQDFAGLIWSMLPNVLSKVLIDTEYQIDTNICHFLDLATTLPPLEIDQIVCLKTAVLITAIFSKNLPEHCEESTKHHYEYVCLKLGLYLLSLSNSQNDNRVLLTYTNRVGFLQSVLAAADSTNENVSCAALQLLSYVIHYFTKNNYQPKSVLQIQTHLIIKTLKRDSTNERGASLLQLVYMVLNTGASSPLALAYSVEDQPTVNIQCNALRALMLRIQLMLCCRDSKNQSTAGWKTLSSIFKHAIVTKNDTKLIATLTSQPWTHTLIQFQLTQDLTPEFLTFTQNWLTLLKITIKKCQEMNKIQHCKQSLVIKTMVLMKKNLIAEGALKEISEKVLVIVDDILEDSKVKY</sequence>
<gene>
    <name evidence="2" type="primary">LOC111349781</name>
</gene>
<dbReference type="SUPFAM" id="SSF48371">
    <property type="entry name" value="ARM repeat"/>
    <property type="match status" value="1"/>
</dbReference>
<dbReference type="KEGG" id="sliu:111349781"/>
<name>A0A9J7IJC8_SPOLT</name>
<keyword evidence="1" id="KW-1185">Reference proteome</keyword>
<organism evidence="1 2">
    <name type="scientific">Spodoptera litura</name>
    <name type="common">Asian cotton leafworm</name>
    <dbReference type="NCBI Taxonomy" id="69820"/>
    <lineage>
        <taxon>Eukaryota</taxon>
        <taxon>Metazoa</taxon>
        <taxon>Ecdysozoa</taxon>
        <taxon>Arthropoda</taxon>
        <taxon>Hexapoda</taxon>
        <taxon>Insecta</taxon>
        <taxon>Pterygota</taxon>
        <taxon>Neoptera</taxon>
        <taxon>Endopterygota</taxon>
        <taxon>Lepidoptera</taxon>
        <taxon>Glossata</taxon>
        <taxon>Ditrysia</taxon>
        <taxon>Noctuoidea</taxon>
        <taxon>Noctuidae</taxon>
        <taxon>Amphipyrinae</taxon>
        <taxon>Spodoptera</taxon>
    </lineage>
</organism>
<dbReference type="GeneID" id="111349781"/>
<proteinExistence type="predicted"/>
<dbReference type="AlphaFoldDB" id="A0A9J7IJC8"/>
<dbReference type="InterPro" id="IPR016024">
    <property type="entry name" value="ARM-type_fold"/>
</dbReference>
<reference evidence="2" key="1">
    <citation type="submission" date="2025-08" db="UniProtKB">
        <authorList>
            <consortium name="RefSeq"/>
        </authorList>
    </citation>
    <scope>IDENTIFICATION</scope>
    <source>
        <strain evidence="2">Ishihara</strain>
        <tissue evidence="2">Whole body</tissue>
    </source>
</reference>
<evidence type="ECO:0000313" key="1">
    <source>
        <dbReference type="Proteomes" id="UP000301870"/>
    </source>
</evidence>